<dbReference type="EMBL" id="JARKIK010000079">
    <property type="protein sequence ID" value="KAK8726354.1"/>
    <property type="molecule type" value="Genomic_DNA"/>
</dbReference>
<evidence type="ECO:0000313" key="2">
    <source>
        <dbReference type="EMBL" id="KAK8726354.1"/>
    </source>
</evidence>
<accession>A0AAW0WF04</accession>
<keyword evidence="3" id="KW-1185">Reference proteome</keyword>
<dbReference type="Proteomes" id="UP001445076">
    <property type="component" value="Unassembled WGS sequence"/>
</dbReference>
<name>A0AAW0WF04_CHEQU</name>
<gene>
    <name evidence="2" type="ORF">OTU49_010224</name>
</gene>
<sequence length="128" mass="12642">MMRKTAKSRSTESSAAAERLADYKGDFGSAGGCSAGEDQGGGGCCSSGGGGSNTDNPPVSSPSTANSGGGCGGTGTQLSSQKEGSQHTQPTTAIQHTSSAPAAKDLSIKGMKEKRLPQTRWGLGTAAM</sequence>
<proteinExistence type="predicted"/>
<reference evidence="2 3" key="1">
    <citation type="journal article" date="2024" name="BMC Genomics">
        <title>Genome assembly of redclaw crayfish (Cherax quadricarinatus) provides insights into its immune adaptation and hypoxia tolerance.</title>
        <authorList>
            <person name="Liu Z."/>
            <person name="Zheng J."/>
            <person name="Li H."/>
            <person name="Fang K."/>
            <person name="Wang S."/>
            <person name="He J."/>
            <person name="Zhou D."/>
            <person name="Weng S."/>
            <person name="Chi M."/>
            <person name="Gu Z."/>
            <person name="He J."/>
            <person name="Li F."/>
            <person name="Wang M."/>
        </authorList>
    </citation>
    <scope>NUCLEOTIDE SEQUENCE [LARGE SCALE GENOMIC DNA]</scope>
    <source>
        <strain evidence="2">ZL_2023a</strain>
    </source>
</reference>
<evidence type="ECO:0000313" key="3">
    <source>
        <dbReference type="Proteomes" id="UP001445076"/>
    </source>
</evidence>
<protein>
    <submittedName>
        <fullName evidence="2">Uncharacterized protein</fullName>
    </submittedName>
</protein>
<feature type="compositionally biased region" description="Polar residues" evidence="1">
    <location>
        <begin position="53"/>
        <end position="66"/>
    </location>
</feature>
<organism evidence="2 3">
    <name type="scientific">Cherax quadricarinatus</name>
    <name type="common">Australian red claw crayfish</name>
    <dbReference type="NCBI Taxonomy" id="27406"/>
    <lineage>
        <taxon>Eukaryota</taxon>
        <taxon>Metazoa</taxon>
        <taxon>Ecdysozoa</taxon>
        <taxon>Arthropoda</taxon>
        <taxon>Crustacea</taxon>
        <taxon>Multicrustacea</taxon>
        <taxon>Malacostraca</taxon>
        <taxon>Eumalacostraca</taxon>
        <taxon>Eucarida</taxon>
        <taxon>Decapoda</taxon>
        <taxon>Pleocyemata</taxon>
        <taxon>Astacidea</taxon>
        <taxon>Parastacoidea</taxon>
        <taxon>Parastacidae</taxon>
        <taxon>Cherax</taxon>
    </lineage>
</organism>
<feature type="region of interest" description="Disordered" evidence="1">
    <location>
        <begin position="24"/>
        <end position="128"/>
    </location>
</feature>
<comment type="caution">
    <text evidence="2">The sequence shown here is derived from an EMBL/GenBank/DDBJ whole genome shotgun (WGS) entry which is preliminary data.</text>
</comment>
<feature type="compositionally biased region" description="Gly residues" evidence="1">
    <location>
        <begin position="28"/>
        <end position="52"/>
    </location>
</feature>
<evidence type="ECO:0000256" key="1">
    <source>
        <dbReference type="SAM" id="MobiDB-lite"/>
    </source>
</evidence>
<feature type="compositionally biased region" description="Polar residues" evidence="1">
    <location>
        <begin position="77"/>
        <end position="100"/>
    </location>
</feature>
<feature type="compositionally biased region" description="Basic and acidic residues" evidence="1">
    <location>
        <begin position="106"/>
        <end position="116"/>
    </location>
</feature>
<dbReference type="AlphaFoldDB" id="A0AAW0WF04"/>